<dbReference type="Gene3D" id="3.40.50.300">
    <property type="entry name" value="P-loop containing nucleotide triphosphate hydrolases"/>
    <property type="match status" value="1"/>
</dbReference>
<dbReference type="InParanoid" id="A0A059C8L3"/>
<dbReference type="EMBL" id="KK198757">
    <property type="protein sequence ID" value="KCW74569.1"/>
    <property type="molecule type" value="Genomic_DNA"/>
</dbReference>
<dbReference type="GO" id="GO:0043531">
    <property type="term" value="F:ADP binding"/>
    <property type="evidence" value="ECO:0007669"/>
    <property type="project" value="InterPro"/>
</dbReference>
<dbReference type="PRINTS" id="PR00364">
    <property type="entry name" value="DISEASERSIST"/>
</dbReference>
<dbReference type="Pfam" id="PF23282">
    <property type="entry name" value="WHD_ROQ1"/>
    <property type="match status" value="1"/>
</dbReference>
<evidence type="ECO:0000259" key="4">
    <source>
        <dbReference type="Pfam" id="PF00931"/>
    </source>
</evidence>
<feature type="domain" description="Disease resistance protein Roq1-like winged-helix" evidence="5">
    <location>
        <begin position="309"/>
        <end position="343"/>
    </location>
</feature>
<dbReference type="PANTHER" id="PTHR11017:SF292">
    <property type="entry name" value="AAA+ ATPASE DOMAIN-CONTAINING PROTEIN"/>
    <property type="match status" value="1"/>
</dbReference>
<protein>
    <submittedName>
        <fullName evidence="7">Uncharacterized protein</fullName>
    </submittedName>
</protein>
<gene>
    <name evidence="7" type="ORF">EUGRSUZ_E03286</name>
</gene>
<dbReference type="InterPro" id="IPR027417">
    <property type="entry name" value="P-loop_NTPase"/>
</dbReference>
<dbReference type="Gramene" id="KCW74569">
    <property type="protein sequence ID" value="KCW74569"/>
    <property type="gene ID" value="EUGRSUZ_E03286"/>
</dbReference>
<evidence type="ECO:0000259" key="6">
    <source>
        <dbReference type="Pfam" id="PF23598"/>
    </source>
</evidence>
<dbReference type="SUPFAM" id="SSF52058">
    <property type="entry name" value="L domain-like"/>
    <property type="match status" value="1"/>
</dbReference>
<dbReference type="InterPro" id="IPR042197">
    <property type="entry name" value="Apaf_helical"/>
</dbReference>
<evidence type="ECO:0000256" key="3">
    <source>
        <dbReference type="ARBA" id="ARBA00022821"/>
    </source>
</evidence>
<dbReference type="InterPro" id="IPR032675">
    <property type="entry name" value="LRR_dom_sf"/>
</dbReference>
<reference evidence="7" key="1">
    <citation type="submission" date="2013-07" db="EMBL/GenBank/DDBJ databases">
        <title>The genome of Eucalyptus grandis.</title>
        <authorList>
            <person name="Schmutz J."/>
            <person name="Hayes R."/>
            <person name="Myburg A."/>
            <person name="Tuskan G."/>
            <person name="Grattapaglia D."/>
            <person name="Rokhsar D.S."/>
        </authorList>
    </citation>
    <scope>NUCLEOTIDE SEQUENCE</scope>
    <source>
        <tissue evidence="7">Leaf extractions</tissue>
    </source>
</reference>
<keyword evidence="2" id="KW-0677">Repeat</keyword>
<dbReference type="InterPro" id="IPR044974">
    <property type="entry name" value="Disease_R_plants"/>
</dbReference>
<organism evidence="7">
    <name type="scientific">Eucalyptus grandis</name>
    <name type="common">Flooded gum</name>
    <dbReference type="NCBI Taxonomy" id="71139"/>
    <lineage>
        <taxon>Eukaryota</taxon>
        <taxon>Viridiplantae</taxon>
        <taxon>Streptophyta</taxon>
        <taxon>Embryophyta</taxon>
        <taxon>Tracheophyta</taxon>
        <taxon>Spermatophyta</taxon>
        <taxon>Magnoliopsida</taxon>
        <taxon>eudicotyledons</taxon>
        <taxon>Gunneridae</taxon>
        <taxon>Pentapetalae</taxon>
        <taxon>rosids</taxon>
        <taxon>malvids</taxon>
        <taxon>Myrtales</taxon>
        <taxon>Myrtaceae</taxon>
        <taxon>Myrtoideae</taxon>
        <taxon>Eucalypteae</taxon>
        <taxon>Eucalyptus</taxon>
    </lineage>
</organism>
<feature type="domain" description="Disease resistance R13L4/SHOC-2-like LRR" evidence="6">
    <location>
        <begin position="468"/>
        <end position="565"/>
    </location>
</feature>
<dbReference type="GO" id="GO:0006952">
    <property type="term" value="P:defense response"/>
    <property type="evidence" value="ECO:0007669"/>
    <property type="project" value="UniProtKB-KW"/>
</dbReference>
<evidence type="ECO:0000256" key="1">
    <source>
        <dbReference type="ARBA" id="ARBA00022614"/>
    </source>
</evidence>
<dbReference type="SUPFAM" id="SSF52540">
    <property type="entry name" value="P-loop containing nucleoside triphosphate hydrolases"/>
    <property type="match status" value="1"/>
</dbReference>
<keyword evidence="1" id="KW-0433">Leucine-rich repeat</keyword>
<name>A0A059C8L3_EUCGR</name>
<sequence length="585" mass="67198">MVFGRARENHGVRGAKRLEGVARVLQSGTKRSEMLIRDEAELIQCIVNELSFHLNRRPLYVTKYPVEIDSQVQKLIWLIQQESADDGVLMIGLWGPGGIGKTTIAKALYNAMERKFQGCSFLEQVREKLNRSDGLVALQRDLLYEFLVHKSLMIYSVGGGISLIRERLCCKKILLVLDDVDQMNQLNALAGEGNWFGKGSRIIVISRDKHLLTSHRMNCVYEIKPLEYDKARELFHQHAFPNSRKVGIRRDLIDRALRYADGLPLALEVLGSFLYGREEFAWDSTLHKLSKSPDQTINRVLKTSFDGLGGIEILIERSLIKNVNGTLQMHDLVQLMGKDIVKQECPDDPRKRSRLWLFKEVQDILREYTRKNAIKAIVLDLPTPEEMTISPNAFTNMKRLRMFIMPKNFINLKSIEFCDCKFLAIVPDLSSAPNLERLYLLRCESLVEIHQSAGYLDKLKLLSISSCSNLRIFPNTLKTKSLQNLDLSYCYKLEKCPDILEKMEHLQHLDLQRTAIKELPTSIENLVSVETIDLGYCKNLTRLPSSIHKLKNLKALIFTTARILPCFQRTWRIQLILMAIWDSQV</sequence>
<dbReference type="InterPro" id="IPR055414">
    <property type="entry name" value="LRR_R13L4/SHOC2-like"/>
</dbReference>
<dbReference type="GO" id="GO:0051707">
    <property type="term" value="P:response to other organism"/>
    <property type="evidence" value="ECO:0007669"/>
    <property type="project" value="UniProtKB-ARBA"/>
</dbReference>
<evidence type="ECO:0000313" key="7">
    <source>
        <dbReference type="EMBL" id="KCW74569.1"/>
    </source>
</evidence>
<accession>A0A059C8L3</accession>
<proteinExistence type="predicted"/>
<dbReference type="Pfam" id="PF00931">
    <property type="entry name" value="NB-ARC"/>
    <property type="match status" value="1"/>
</dbReference>
<dbReference type="Pfam" id="PF23598">
    <property type="entry name" value="LRR_14"/>
    <property type="match status" value="1"/>
</dbReference>
<evidence type="ECO:0000256" key="2">
    <source>
        <dbReference type="ARBA" id="ARBA00022737"/>
    </source>
</evidence>
<dbReference type="Gene3D" id="1.10.8.430">
    <property type="entry name" value="Helical domain of apoptotic protease-activating factors"/>
    <property type="match status" value="1"/>
</dbReference>
<evidence type="ECO:0000259" key="5">
    <source>
        <dbReference type="Pfam" id="PF23282"/>
    </source>
</evidence>
<feature type="domain" description="NB-ARC" evidence="4">
    <location>
        <begin position="78"/>
        <end position="243"/>
    </location>
</feature>
<dbReference type="Gene3D" id="3.80.10.10">
    <property type="entry name" value="Ribonuclease Inhibitor"/>
    <property type="match status" value="1"/>
</dbReference>
<dbReference type="InterPro" id="IPR002182">
    <property type="entry name" value="NB-ARC"/>
</dbReference>
<keyword evidence="3" id="KW-0611">Plant defense</keyword>
<dbReference type="PANTHER" id="PTHR11017">
    <property type="entry name" value="LEUCINE-RICH REPEAT-CONTAINING PROTEIN"/>
    <property type="match status" value="1"/>
</dbReference>
<dbReference type="InterPro" id="IPR058192">
    <property type="entry name" value="WHD_ROQ1-like"/>
</dbReference>
<dbReference type="AlphaFoldDB" id="A0A059C8L3"/>